<dbReference type="Proteomes" id="UP000288943">
    <property type="component" value="Chromosome"/>
</dbReference>
<dbReference type="OrthoDB" id="2594787at2"/>
<name>A0A410X3H8_9BACL</name>
<gene>
    <name evidence="1" type="ORF">M5X16_24600</name>
    <name evidence="2" type="ORF">PC41400_27155</name>
</gene>
<reference evidence="1 4" key="2">
    <citation type="submission" date="2022-05" db="EMBL/GenBank/DDBJ databases">
        <title>Genome Sequencing of Bee-Associated Microbes.</title>
        <authorList>
            <person name="Dunlap C."/>
        </authorList>
    </citation>
    <scope>NUCLEOTIDE SEQUENCE [LARGE SCALE GENOMIC DNA]</scope>
    <source>
        <strain evidence="1 4">NRRL B-23120</strain>
    </source>
</reference>
<proteinExistence type="predicted"/>
<keyword evidence="4" id="KW-1185">Reference proteome</keyword>
<dbReference type="EMBL" id="CP026520">
    <property type="protein sequence ID" value="QAV21155.1"/>
    <property type="molecule type" value="Genomic_DNA"/>
</dbReference>
<dbReference type="Proteomes" id="UP001527202">
    <property type="component" value="Unassembled WGS sequence"/>
</dbReference>
<dbReference type="RefSeq" id="WP_042234768.1">
    <property type="nucleotide sequence ID" value="NZ_CP026520.1"/>
</dbReference>
<dbReference type="AlphaFoldDB" id="A0A410X3H8"/>
<evidence type="ECO:0000313" key="2">
    <source>
        <dbReference type="EMBL" id="QAV21155.1"/>
    </source>
</evidence>
<sequence length="172" mass="20039">MIDFLKIKNSKAYAEIMEIAERPGVLFSNDPLQMEAEAHYNMRTIERLNKIIKHDRLSLHELDNLFAFLEDAWASYLQKFYAGKTFIFYLWGDYQIPAIRFSVISYEEGLGLPFACKVNQVSDRKEVLLAYREKACFDGIQILRHKEDSGTTNEEEEEAAYTATVYSRIIEC</sequence>
<dbReference type="GeneID" id="95378473"/>
<evidence type="ECO:0000313" key="3">
    <source>
        <dbReference type="Proteomes" id="UP000288943"/>
    </source>
</evidence>
<reference evidence="2 3" key="1">
    <citation type="submission" date="2018-01" db="EMBL/GenBank/DDBJ databases">
        <title>The whole genome sequencing and assembly of Paenibacillus chitinolyticus KCCM 41400 strain.</title>
        <authorList>
            <person name="Kim J.-Y."/>
            <person name="Park M.-K."/>
            <person name="Lee Y.-J."/>
            <person name="Yi H."/>
            <person name="Bahn Y.-S."/>
            <person name="Kim J.F."/>
            <person name="Lee D.-W."/>
        </authorList>
    </citation>
    <scope>NUCLEOTIDE SEQUENCE [LARGE SCALE GENOMIC DNA]</scope>
    <source>
        <strain evidence="2 3">KCCM 41400</strain>
    </source>
</reference>
<accession>A0A410X3H8</accession>
<organism evidence="2 3">
    <name type="scientific">Paenibacillus chitinolyticus</name>
    <dbReference type="NCBI Taxonomy" id="79263"/>
    <lineage>
        <taxon>Bacteria</taxon>
        <taxon>Bacillati</taxon>
        <taxon>Bacillota</taxon>
        <taxon>Bacilli</taxon>
        <taxon>Bacillales</taxon>
        <taxon>Paenibacillaceae</taxon>
        <taxon>Paenibacillus</taxon>
    </lineage>
</organism>
<dbReference type="EMBL" id="JAMDMJ010000037">
    <property type="protein sequence ID" value="MCY9598943.1"/>
    <property type="molecule type" value="Genomic_DNA"/>
</dbReference>
<protein>
    <submittedName>
        <fullName evidence="2">Uncharacterized protein</fullName>
    </submittedName>
</protein>
<evidence type="ECO:0000313" key="4">
    <source>
        <dbReference type="Proteomes" id="UP001527202"/>
    </source>
</evidence>
<evidence type="ECO:0000313" key="1">
    <source>
        <dbReference type="EMBL" id="MCY9598943.1"/>
    </source>
</evidence>
<dbReference type="KEGG" id="pchi:PC41400_27155"/>